<reference evidence="1" key="1">
    <citation type="journal article" date="2022" name="bioRxiv">
        <title>Sequencing and chromosome-scale assembly of the giantPleurodeles waltlgenome.</title>
        <authorList>
            <person name="Brown T."/>
            <person name="Elewa A."/>
            <person name="Iarovenko S."/>
            <person name="Subramanian E."/>
            <person name="Araus A.J."/>
            <person name="Petzold A."/>
            <person name="Susuki M."/>
            <person name="Suzuki K.-i.T."/>
            <person name="Hayashi T."/>
            <person name="Toyoda A."/>
            <person name="Oliveira C."/>
            <person name="Osipova E."/>
            <person name="Leigh N.D."/>
            <person name="Simon A."/>
            <person name="Yun M.H."/>
        </authorList>
    </citation>
    <scope>NUCLEOTIDE SEQUENCE</scope>
    <source>
        <strain evidence="1">20211129_DDA</strain>
        <tissue evidence="1">Liver</tissue>
    </source>
</reference>
<protein>
    <submittedName>
        <fullName evidence="1">Uncharacterized protein</fullName>
    </submittedName>
</protein>
<name>A0AAV7QD67_PLEWA</name>
<proteinExistence type="predicted"/>
<dbReference type="EMBL" id="JANPWB010000010">
    <property type="protein sequence ID" value="KAJ1137149.1"/>
    <property type="molecule type" value="Genomic_DNA"/>
</dbReference>
<gene>
    <name evidence="1" type="ORF">NDU88_003562</name>
</gene>
<evidence type="ECO:0000313" key="2">
    <source>
        <dbReference type="Proteomes" id="UP001066276"/>
    </source>
</evidence>
<comment type="caution">
    <text evidence="1">The sequence shown here is derived from an EMBL/GenBank/DDBJ whole genome shotgun (WGS) entry which is preliminary data.</text>
</comment>
<keyword evidence="2" id="KW-1185">Reference proteome</keyword>
<sequence>MGLLVSMDSLYSCSEGSSQADEYEVLETTMLDYDEDSLQEGEMQEERDIQGDVVQLWHEGAVPGEGSHQSVYRVLHKAA</sequence>
<dbReference type="AlphaFoldDB" id="A0AAV7QD67"/>
<evidence type="ECO:0000313" key="1">
    <source>
        <dbReference type="EMBL" id="KAJ1137149.1"/>
    </source>
</evidence>
<dbReference type="Proteomes" id="UP001066276">
    <property type="component" value="Chromosome 6"/>
</dbReference>
<organism evidence="1 2">
    <name type="scientific">Pleurodeles waltl</name>
    <name type="common">Iberian ribbed newt</name>
    <dbReference type="NCBI Taxonomy" id="8319"/>
    <lineage>
        <taxon>Eukaryota</taxon>
        <taxon>Metazoa</taxon>
        <taxon>Chordata</taxon>
        <taxon>Craniata</taxon>
        <taxon>Vertebrata</taxon>
        <taxon>Euteleostomi</taxon>
        <taxon>Amphibia</taxon>
        <taxon>Batrachia</taxon>
        <taxon>Caudata</taxon>
        <taxon>Salamandroidea</taxon>
        <taxon>Salamandridae</taxon>
        <taxon>Pleurodelinae</taxon>
        <taxon>Pleurodeles</taxon>
    </lineage>
</organism>
<accession>A0AAV7QD67</accession>